<keyword evidence="1" id="KW-0472">Membrane</keyword>
<dbReference type="EMBL" id="FOIQ01000005">
    <property type="protein sequence ID" value="SEW21695.1"/>
    <property type="molecule type" value="Genomic_DNA"/>
</dbReference>
<keyword evidence="3" id="KW-1185">Reference proteome</keyword>
<feature type="transmembrane region" description="Helical" evidence="1">
    <location>
        <begin position="116"/>
        <end position="134"/>
    </location>
</feature>
<sequence>MSEENKRKVSINIVKANLFAFVILLVSAVVFLVPFYYIWVGRKPLAELLGSETQWYVAFFGLIVGAVIHELIHGITWACYVPGGWKSISFGVMWKMLTPYCHCDEPMRIPDYIKGAMMPCIVMGIIPSVVALLIGNVPLLLWGIFFIGGAAGDIWMTWLLTKEDPKSMVLDHPTEAGFYILD</sequence>
<reference evidence="2 3" key="1">
    <citation type="submission" date="2016-10" db="EMBL/GenBank/DDBJ databases">
        <authorList>
            <person name="de Groot N.N."/>
        </authorList>
    </citation>
    <scope>NUCLEOTIDE SEQUENCE [LARGE SCALE GENOMIC DNA]</scope>
    <source>
        <strain evidence="2 3">TC2-24</strain>
    </source>
</reference>
<keyword evidence="1" id="KW-1133">Transmembrane helix</keyword>
<dbReference type="Pfam" id="PF11667">
    <property type="entry name" value="DUF3267"/>
    <property type="match status" value="1"/>
</dbReference>
<dbReference type="InterPro" id="IPR021683">
    <property type="entry name" value="DUF3267"/>
</dbReference>
<evidence type="ECO:0000313" key="2">
    <source>
        <dbReference type="EMBL" id="SEW21695.1"/>
    </source>
</evidence>
<feature type="transmembrane region" description="Helical" evidence="1">
    <location>
        <begin position="140"/>
        <end position="160"/>
    </location>
</feature>
<dbReference type="Proteomes" id="UP000199373">
    <property type="component" value="Unassembled WGS sequence"/>
</dbReference>
<feature type="transmembrane region" description="Helical" evidence="1">
    <location>
        <begin position="16"/>
        <end position="39"/>
    </location>
</feature>
<proteinExistence type="predicted"/>
<evidence type="ECO:0000313" key="3">
    <source>
        <dbReference type="Proteomes" id="UP000199373"/>
    </source>
</evidence>
<evidence type="ECO:0000256" key="1">
    <source>
        <dbReference type="SAM" id="Phobius"/>
    </source>
</evidence>
<keyword evidence="1" id="KW-0812">Transmembrane</keyword>
<gene>
    <name evidence="2" type="ORF">SAMN04487850_2218</name>
</gene>
<protein>
    <submittedName>
        <fullName evidence="2">Putative zincin peptidase</fullName>
    </submittedName>
</protein>
<name>A0A1I0Q472_9BACT</name>
<organism evidence="2 3">
    <name type="scientific">Prevotella aff. ruminicola Tc2-24</name>
    <dbReference type="NCBI Taxonomy" id="81582"/>
    <lineage>
        <taxon>Bacteria</taxon>
        <taxon>Pseudomonadati</taxon>
        <taxon>Bacteroidota</taxon>
        <taxon>Bacteroidia</taxon>
        <taxon>Bacteroidales</taxon>
        <taxon>Prevotellaceae</taxon>
        <taxon>Prevotella</taxon>
    </lineage>
</organism>
<dbReference type="AlphaFoldDB" id="A0A1I0Q472"/>
<dbReference type="RefSeq" id="WP_091916635.1">
    <property type="nucleotide sequence ID" value="NZ_FOIQ01000005.1"/>
</dbReference>
<accession>A0A1I0Q472</accession>
<feature type="transmembrane region" description="Helical" evidence="1">
    <location>
        <begin position="59"/>
        <end position="80"/>
    </location>
</feature>